<proteinExistence type="predicted"/>
<dbReference type="GO" id="GO:0009051">
    <property type="term" value="P:pentose-phosphate shunt, oxidative branch"/>
    <property type="evidence" value="ECO:0007669"/>
    <property type="project" value="TreeGrafter"/>
</dbReference>
<protein>
    <submittedName>
        <fullName evidence="8">Glucose-6-phosphate 1-dehydrogenase</fullName>
    </submittedName>
</protein>
<comment type="pathway">
    <text evidence="1">Carbohydrate degradation; pentose phosphate pathway; D-ribulose 5-phosphate from D-glucose 6-phosphate (oxidative stage): step 1/3.</text>
</comment>
<name>A0A1G6V2U2_9ACTN</name>
<dbReference type="OrthoDB" id="9802739at2"/>
<dbReference type="GO" id="GO:0004345">
    <property type="term" value="F:glucose-6-phosphate dehydrogenase activity"/>
    <property type="evidence" value="ECO:0007669"/>
    <property type="project" value="InterPro"/>
</dbReference>
<dbReference type="SUPFAM" id="SSF51735">
    <property type="entry name" value="NAD(P)-binding Rossmann-fold domains"/>
    <property type="match status" value="1"/>
</dbReference>
<dbReference type="GO" id="GO:0006006">
    <property type="term" value="P:glucose metabolic process"/>
    <property type="evidence" value="ECO:0007669"/>
    <property type="project" value="UniProtKB-KW"/>
</dbReference>
<evidence type="ECO:0000313" key="9">
    <source>
        <dbReference type="Proteomes" id="UP000198546"/>
    </source>
</evidence>
<sequence>MSGQDGVITLVVTGASGDLFERLLLPGLAGLLAVRPEHRIRLVGTGRSELSDEEWREQVGAAFDEESRTREAESFLLENTEWVQADPSEADQLREVLGRAEGRLVLYLALPPAVSIKVCQALRELDLPEDFKIVAEKPFGTDAESAAQLNEELHTLVGEEDIHRVDHFLALPATLDLLGLRLANRLFAQVWSGVHVESVDIVYDETLGLEGRAGFYDGTGALVDMVQSHLLQVLAMVAMEPPARVDAVDLRDQMAHALRATSVWDDDPVASSRRGRYTAGSVDGRELPSYVEEEDVDPSLETETYAEITCRVDTERWAGVPFRLRSGKALAENRNEVRLTLRPTAHRTPGLEGTGGPETLLIDLKTGHLTLQLATNGTGEPFELERSTLTGAVGETRMKPYGEVLNAAFEDDARLSVRGDVAVRCWEIIAPVREAWAAGEVPMQDYAAGSDGPS</sequence>
<evidence type="ECO:0000256" key="1">
    <source>
        <dbReference type="ARBA" id="ARBA00004937"/>
    </source>
</evidence>
<keyword evidence="5" id="KW-0119">Carbohydrate metabolism</keyword>
<dbReference type="PRINTS" id="PR00079">
    <property type="entry name" value="G6PDHDRGNASE"/>
</dbReference>
<dbReference type="Gene3D" id="3.40.50.720">
    <property type="entry name" value="NAD(P)-binding Rossmann-like Domain"/>
    <property type="match status" value="1"/>
</dbReference>
<keyword evidence="9" id="KW-1185">Reference proteome</keyword>
<evidence type="ECO:0000256" key="3">
    <source>
        <dbReference type="ARBA" id="ARBA00022857"/>
    </source>
</evidence>
<dbReference type="Proteomes" id="UP000198546">
    <property type="component" value="Chromosome i"/>
</dbReference>
<evidence type="ECO:0000256" key="4">
    <source>
        <dbReference type="ARBA" id="ARBA00023002"/>
    </source>
</evidence>
<keyword evidence="2" id="KW-0313">Glucose metabolism</keyword>
<dbReference type="GO" id="GO:0050661">
    <property type="term" value="F:NADP binding"/>
    <property type="evidence" value="ECO:0007669"/>
    <property type="project" value="InterPro"/>
</dbReference>
<evidence type="ECO:0000259" key="7">
    <source>
        <dbReference type="Pfam" id="PF02781"/>
    </source>
</evidence>
<accession>A0A1G6V2U2</accession>
<dbReference type="SUPFAM" id="SSF55347">
    <property type="entry name" value="Glyceraldehyde-3-phosphate dehydrogenase-like, C-terminal domain"/>
    <property type="match status" value="1"/>
</dbReference>
<dbReference type="InterPro" id="IPR001282">
    <property type="entry name" value="G6P_DH"/>
</dbReference>
<dbReference type="Pfam" id="PF00479">
    <property type="entry name" value="G6PD_N"/>
    <property type="match status" value="1"/>
</dbReference>
<dbReference type="EMBL" id="LT629688">
    <property type="protein sequence ID" value="SDD47940.1"/>
    <property type="molecule type" value="Genomic_DNA"/>
</dbReference>
<dbReference type="Pfam" id="PF02781">
    <property type="entry name" value="G6PD_C"/>
    <property type="match status" value="1"/>
</dbReference>
<evidence type="ECO:0000313" key="8">
    <source>
        <dbReference type="EMBL" id="SDD47940.1"/>
    </source>
</evidence>
<dbReference type="Gene3D" id="3.30.360.10">
    <property type="entry name" value="Dihydrodipicolinate Reductase, domain 2"/>
    <property type="match status" value="1"/>
</dbReference>
<dbReference type="InterPro" id="IPR022674">
    <property type="entry name" value="G6P_DH_NAD-bd"/>
</dbReference>
<keyword evidence="3" id="KW-0521">NADP</keyword>
<organism evidence="8 9">
    <name type="scientific">Auraticoccus monumenti</name>
    <dbReference type="NCBI Taxonomy" id="675864"/>
    <lineage>
        <taxon>Bacteria</taxon>
        <taxon>Bacillati</taxon>
        <taxon>Actinomycetota</taxon>
        <taxon>Actinomycetes</taxon>
        <taxon>Propionibacteriales</taxon>
        <taxon>Propionibacteriaceae</taxon>
        <taxon>Auraticoccus</taxon>
    </lineage>
</organism>
<dbReference type="InterPro" id="IPR036291">
    <property type="entry name" value="NAD(P)-bd_dom_sf"/>
</dbReference>
<keyword evidence="4" id="KW-0560">Oxidoreductase</keyword>
<dbReference type="GO" id="GO:0005829">
    <property type="term" value="C:cytosol"/>
    <property type="evidence" value="ECO:0007669"/>
    <property type="project" value="TreeGrafter"/>
</dbReference>
<reference evidence="8 9" key="1">
    <citation type="submission" date="2016-10" db="EMBL/GenBank/DDBJ databases">
        <authorList>
            <person name="de Groot N.N."/>
        </authorList>
    </citation>
    <scope>NUCLEOTIDE SEQUENCE [LARGE SCALE GENOMIC DNA]</scope>
    <source>
        <strain evidence="8 9">MON 2.2</strain>
    </source>
</reference>
<evidence type="ECO:0000259" key="6">
    <source>
        <dbReference type="Pfam" id="PF00479"/>
    </source>
</evidence>
<dbReference type="InterPro" id="IPR022675">
    <property type="entry name" value="G6P_DH_C"/>
</dbReference>
<dbReference type="PANTHER" id="PTHR23429">
    <property type="entry name" value="GLUCOSE-6-PHOSPHATE 1-DEHYDROGENASE G6PD"/>
    <property type="match status" value="1"/>
</dbReference>
<gene>
    <name evidence="8" type="ORF">SAMN04489747_1030</name>
</gene>
<evidence type="ECO:0000256" key="2">
    <source>
        <dbReference type="ARBA" id="ARBA00022526"/>
    </source>
</evidence>
<feature type="domain" description="Glucose-6-phosphate dehydrogenase C-terminal" evidence="7">
    <location>
        <begin position="180"/>
        <end position="454"/>
    </location>
</feature>
<dbReference type="PANTHER" id="PTHR23429:SF0">
    <property type="entry name" value="GLUCOSE-6-PHOSPHATE 1-DEHYDROGENASE"/>
    <property type="match status" value="1"/>
</dbReference>
<dbReference type="RefSeq" id="WP_090591251.1">
    <property type="nucleotide sequence ID" value="NZ_LT629688.1"/>
</dbReference>
<dbReference type="STRING" id="675864.SAMN04489747_1030"/>
<feature type="domain" description="Glucose-6-phosphate dehydrogenase NAD-binding" evidence="6">
    <location>
        <begin position="11"/>
        <end position="170"/>
    </location>
</feature>
<dbReference type="AlphaFoldDB" id="A0A1G6V2U2"/>
<dbReference type="PIRSF" id="PIRSF000110">
    <property type="entry name" value="G6PD"/>
    <property type="match status" value="1"/>
</dbReference>
<evidence type="ECO:0000256" key="5">
    <source>
        <dbReference type="ARBA" id="ARBA00023277"/>
    </source>
</evidence>
<dbReference type="NCBIfam" id="NF009492">
    <property type="entry name" value="PRK12853.1-3"/>
    <property type="match status" value="1"/>
</dbReference>